<gene>
    <name evidence="1" type="ORF">ACLA_048520</name>
</gene>
<dbReference type="GeneID" id="4704064"/>
<dbReference type="EMBL" id="DS027054">
    <property type="protein sequence ID" value="EAW10382.1"/>
    <property type="molecule type" value="Genomic_DNA"/>
</dbReference>
<dbReference type="HOGENOM" id="CLU_2440417_0_0_1"/>
<accession>A1CHM7</accession>
<evidence type="ECO:0000313" key="1">
    <source>
        <dbReference type="EMBL" id="EAW10382.1"/>
    </source>
</evidence>
<organism evidence="1 2">
    <name type="scientific">Aspergillus clavatus (strain ATCC 1007 / CBS 513.65 / DSM 816 / NCTC 3887 / NRRL 1 / QM 1276 / 107)</name>
    <dbReference type="NCBI Taxonomy" id="344612"/>
    <lineage>
        <taxon>Eukaryota</taxon>
        <taxon>Fungi</taxon>
        <taxon>Dikarya</taxon>
        <taxon>Ascomycota</taxon>
        <taxon>Pezizomycotina</taxon>
        <taxon>Eurotiomycetes</taxon>
        <taxon>Eurotiomycetidae</taxon>
        <taxon>Eurotiales</taxon>
        <taxon>Aspergillaceae</taxon>
        <taxon>Aspergillus</taxon>
        <taxon>Aspergillus subgen. Fumigati</taxon>
    </lineage>
</organism>
<dbReference type="OrthoDB" id="3358371at2759"/>
<protein>
    <submittedName>
        <fullName evidence="1">Uncharacterized protein</fullName>
    </submittedName>
</protein>
<keyword evidence="2" id="KW-1185">Reference proteome</keyword>
<reference evidence="1 2" key="1">
    <citation type="journal article" date="2008" name="PLoS Genet.">
        <title>Genomic islands in the pathogenic filamentous fungus Aspergillus fumigatus.</title>
        <authorList>
            <person name="Fedorova N.D."/>
            <person name="Khaldi N."/>
            <person name="Joardar V.S."/>
            <person name="Maiti R."/>
            <person name="Amedeo P."/>
            <person name="Anderson M.J."/>
            <person name="Crabtree J."/>
            <person name="Silva J.C."/>
            <person name="Badger J.H."/>
            <person name="Albarraq A."/>
            <person name="Angiuoli S."/>
            <person name="Bussey H."/>
            <person name="Bowyer P."/>
            <person name="Cotty P.J."/>
            <person name="Dyer P.S."/>
            <person name="Egan A."/>
            <person name="Galens K."/>
            <person name="Fraser-Liggett C.M."/>
            <person name="Haas B.J."/>
            <person name="Inman J.M."/>
            <person name="Kent R."/>
            <person name="Lemieux S."/>
            <person name="Malavazi I."/>
            <person name="Orvis J."/>
            <person name="Roemer T."/>
            <person name="Ronning C.M."/>
            <person name="Sundaram J.P."/>
            <person name="Sutton G."/>
            <person name="Turner G."/>
            <person name="Venter J.C."/>
            <person name="White O.R."/>
            <person name="Whitty B.R."/>
            <person name="Youngman P."/>
            <person name="Wolfe K.H."/>
            <person name="Goldman G.H."/>
            <person name="Wortman J.R."/>
            <person name="Jiang B."/>
            <person name="Denning D.W."/>
            <person name="Nierman W.C."/>
        </authorList>
    </citation>
    <scope>NUCLEOTIDE SEQUENCE [LARGE SCALE GENOMIC DNA]</scope>
    <source>
        <strain evidence="2">ATCC 1007 / CBS 513.65 / DSM 816 / NCTC 3887 / NRRL 1</strain>
    </source>
</reference>
<sequence length="90" mass="9798">MPLLQAELTKLIFKINGADEPPLLDQIAHLLQHTLADAAVHIRDLPPGLCLMLYLSVVADGHLPPGQGEYEIAVARRLLEVLRVAMGVGR</sequence>
<proteinExistence type="predicted"/>
<dbReference type="VEuPathDB" id="FungiDB:ACLA_048520"/>
<dbReference type="Proteomes" id="UP000006701">
    <property type="component" value="Unassembled WGS sequence"/>
</dbReference>
<evidence type="ECO:0000313" key="2">
    <source>
        <dbReference type="Proteomes" id="UP000006701"/>
    </source>
</evidence>
<dbReference type="RefSeq" id="XP_001271808.1">
    <property type="nucleotide sequence ID" value="XM_001271807.1"/>
</dbReference>
<dbReference type="AlphaFoldDB" id="A1CHM7"/>
<dbReference type="KEGG" id="act:ACLA_048520"/>
<name>A1CHM7_ASPCL</name>